<dbReference type="AlphaFoldDB" id="A0A9D2FXX1"/>
<dbReference type="Proteomes" id="UP000824055">
    <property type="component" value="Unassembled WGS sequence"/>
</dbReference>
<name>A0A9D2FXX1_9BACT</name>
<accession>A0A9D2FXX1</accession>
<keyword evidence="1" id="KW-0472">Membrane</keyword>
<feature type="transmembrane region" description="Helical" evidence="1">
    <location>
        <begin position="325"/>
        <end position="346"/>
    </location>
</feature>
<evidence type="ECO:0000256" key="1">
    <source>
        <dbReference type="SAM" id="Phobius"/>
    </source>
</evidence>
<dbReference type="EMBL" id="DXBE01000030">
    <property type="protein sequence ID" value="HIZ69003.1"/>
    <property type="molecule type" value="Genomic_DNA"/>
</dbReference>
<evidence type="ECO:0000313" key="3">
    <source>
        <dbReference type="Proteomes" id="UP000824055"/>
    </source>
</evidence>
<sequence>MVWALGYALFATAQVQVEQRIDSLQMLIGEQTVLHLRVNLKKGTNALLPHFQPSQQITEGVEVLAQKDIDTTELDNGMVTLGRDYVLTSFDEKLYAIPPLPVKVNGKTYKGNMVALKILTVPVDTLHPEKFYPPKPVQPNPFLWSEWKGLFVMSVISLLLLIVLVYLVHRLRQNKPVIAKIRFVRRIPAHEAALREIEDIKKQHVESQESQKVYYTKLTDTLRGYIVKRFGFNAMEMTSSEIIERLRQEKDQAMIEELRNLFQTADLVKFAKYETLINENDRNLVNAIDFIDQTKTNEVVHDERVKEQLSADDVKSQKTRRLTQAFIIVAGAGFLVLVACVVYGFMQLMM</sequence>
<evidence type="ECO:0000313" key="2">
    <source>
        <dbReference type="EMBL" id="HIZ69003.1"/>
    </source>
</evidence>
<comment type="caution">
    <text evidence="2">The sequence shown here is derived from an EMBL/GenBank/DDBJ whole genome shotgun (WGS) entry which is preliminary data.</text>
</comment>
<gene>
    <name evidence="2" type="ORF">H9966_03825</name>
</gene>
<protein>
    <submittedName>
        <fullName evidence="2">BatD family protein</fullName>
    </submittedName>
</protein>
<keyword evidence="1" id="KW-0812">Transmembrane</keyword>
<proteinExistence type="predicted"/>
<organism evidence="2 3">
    <name type="scientific">Candidatus Prevotella avicola</name>
    <dbReference type="NCBI Taxonomy" id="2838738"/>
    <lineage>
        <taxon>Bacteria</taxon>
        <taxon>Pseudomonadati</taxon>
        <taxon>Bacteroidota</taxon>
        <taxon>Bacteroidia</taxon>
        <taxon>Bacteroidales</taxon>
        <taxon>Prevotellaceae</taxon>
        <taxon>Prevotella</taxon>
    </lineage>
</organism>
<keyword evidence="1" id="KW-1133">Transmembrane helix</keyword>
<feature type="transmembrane region" description="Helical" evidence="1">
    <location>
        <begin position="149"/>
        <end position="168"/>
    </location>
</feature>
<reference evidence="2" key="1">
    <citation type="journal article" date="2021" name="PeerJ">
        <title>Extensive microbial diversity within the chicken gut microbiome revealed by metagenomics and culture.</title>
        <authorList>
            <person name="Gilroy R."/>
            <person name="Ravi A."/>
            <person name="Getino M."/>
            <person name="Pursley I."/>
            <person name="Horton D.L."/>
            <person name="Alikhan N.F."/>
            <person name="Baker D."/>
            <person name="Gharbi K."/>
            <person name="Hall N."/>
            <person name="Watson M."/>
            <person name="Adriaenssens E.M."/>
            <person name="Foster-Nyarko E."/>
            <person name="Jarju S."/>
            <person name="Secka A."/>
            <person name="Antonio M."/>
            <person name="Oren A."/>
            <person name="Chaudhuri R.R."/>
            <person name="La Ragione R."/>
            <person name="Hildebrand F."/>
            <person name="Pallen M.J."/>
        </authorList>
    </citation>
    <scope>NUCLEOTIDE SEQUENCE</scope>
    <source>
        <strain evidence="2">ChiHecec3B27-8219</strain>
    </source>
</reference>
<reference evidence="2" key="2">
    <citation type="submission" date="2021-04" db="EMBL/GenBank/DDBJ databases">
        <authorList>
            <person name="Gilroy R."/>
        </authorList>
    </citation>
    <scope>NUCLEOTIDE SEQUENCE</scope>
    <source>
        <strain evidence="2">ChiHecec3B27-8219</strain>
    </source>
</reference>